<dbReference type="VEuPathDB" id="MicrosporidiaDB:CWI38_0736p0030"/>
<proteinExistence type="predicted"/>
<organism evidence="1 2">
    <name type="scientific">Hamiltosporidium tvaerminnensis</name>
    <dbReference type="NCBI Taxonomy" id="1176355"/>
    <lineage>
        <taxon>Eukaryota</taxon>
        <taxon>Fungi</taxon>
        <taxon>Fungi incertae sedis</taxon>
        <taxon>Microsporidia</taxon>
        <taxon>Dubosqiidae</taxon>
        <taxon>Hamiltosporidium</taxon>
    </lineage>
</organism>
<accession>A0A4V2JXN9</accession>
<protein>
    <submittedName>
        <fullName evidence="1">Uncharacterized protein</fullName>
    </submittedName>
</protein>
<dbReference type="AlphaFoldDB" id="A0A4V2JXN9"/>
<dbReference type="EMBL" id="PITK01000736">
    <property type="protein sequence ID" value="TBU12492.1"/>
    <property type="molecule type" value="Genomic_DNA"/>
</dbReference>
<gene>
    <name evidence="1" type="ORF">CWI38_0736p0030</name>
</gene>
<name>A0A4V2JXN9_9MICR</name>
<reference evidence="1 2" key="1">
    <citation type="submission" date="2017-12" db="EMBL/GenBank/DDBJ databases">
        <authorList>
            <person name="Pombert J.-F."/>
            <person name="Haag K.L."/>
            <person name="Ebert D."/>
        </authorList>
    </citation>
    <scope>NUCLEOTIDE SEQUENCE [LARGE SCALE GENOMIC DNA]</scope>
    <source>
        <strain evidence="1">IL-G-3</strain>
    </source>
</reference>
<evidence type="ECO:0000313" key="1">
    <source>
        <dbReference type="EMBL" id="TBU12492.1"/>
    </source>
</evidence>
<comment type="caution">
    <text evidence="1">The sequence shown here is derived from an EMBL/GenBank/DDBJ whole genome shotgun (WGS) entry which is preliminary data.</text>
</comment>
<dbReference type="Proteomes" id="UP000292282">
    <property type="component" value="Unassembled WGS sequence"/>
</dbReference>
<sequence length="178" mass="20963">MFIFNGNQKKYRNSENGILGKRRKKGLTVVERSLKIFYGKIEHRKEFSLHLRKEGILGNHLILNYTEFDRSFAENSEIEIKLLGFDLNAYFEKEGIIFNLENSQTPTEAALSHMMQPGFEKTETSEVMRMNTEEINHSRNNIIYKSDSKDILKLDLELFFEKIFQANLEIQAKKYPIF</sequence>
<keyword evidence="2" id="KW-1185">Reference proteome</keyword>
<evidence type="ECO:0000313" key="2">
    <source>
        <dbReference type="Proteomes" id="UP000292282"/>
    </source>
</evidence>